<reference evidence="9" key="1">
    <citation type="submission" date="2021-01" db="EMBL/GenBank/DDBJ databases">
        <authorList>
            <person name="Corre E."/>
            <person name="Pelletier E."/>
            <person name="Niang G."/>
            <person name="Scheremetjew M."/>
            <person name="Finn R."/>
            <person name="Kale V."/>
            <person name="Holt S."/>
            <person name="Cochrane G."/>
            <person name="Meng A."/>
            <person name="Brown T."/>
            <person name="Cohen L."/>
        </authorList>
    </citation>
    <scope>NUCLEOTIDE SEQUENCE</scope>
    <source>
        <strain evidence="9">GSO104</strain>
    </source>
</reference>
<evidence type="ECO:0000256" key="4">
    <source>
        <dbReference type="ARBA" id="ARBA00022989"/>
    </source>
</evidence>
<protein>
    <recommendedName>
        <fullName evidence="8">Major facilitator superfamily (MFS) profile domain-containing protein</fullName>
    </recommendedName>
</protein>
<dbReference type="SUPFAM" id="SSF103473">
    <property type="entry name" value="MFS general substrate transporter"/>
    <property type="match status" value="1"/>
</dbReference>
<keyword evidence="4 7" id="KW-1133">Transmembrane helix</keyword>
<feature type="compositionally biased region" description="Basic and acidic residues" evidence="6">
    <location>
        <begin position="28"/>
        <end position="38"/>
    </location>
</feature>
<name>A0A7S4RB99_9STRA</name>
<feature type="region of interest" description="Disordered" evidence="6">
    <location>
        <begin position="1"/>
        <end position="53"/>
    </location>
</feature>
<dbReference type="GO" id="GO:0022857">
    <property type="term" value="F:transmembrane transporter activity"/>
    <property type="evidence" value="ECO:0007669"/>
    <property type="project" value="InterPro"/>
</dbReference>
<feature type="transmembrane region" description="Helical" evidence="7">
    <location>
        <begin position="580"/>
        <end position="598"/>
    </location>
</feature>
<feature type="transmembrane region" description="Helical" evidence="7">
    <location>
        <begin position="422"/>
        <end position="442"/>
    </location>
</feature>
<dbReference type="InterPro" id="IPR036259">
    <property type="entry name" value="MFS_trans_sf"/>
</dbReference>
<dbReference type="PANTHER" id="PTHR23504:SF15">
    <property type="entry name" value="MAJOR FACILITATOR SUPERFAMILY (MFS) PROFILE DOMAIN-CONTAINING PROTEIN"/>
    <property type="match status" value="1"/>
</dbReference>
<dbReference type="Gene3D" id="1.20.1250.20">
    <property type="entry name" value="MFS general substrate transporter like domains"/>
    <property type="match status" value="2"/>
</dbReference>
<feature type="transmembrane region" description="Helical" evidence="7">
    <location>
        <begin position="533"/>
        <end position="559"/>
    </location>
</feature>
<dbReference type="AlphaFoldDB" id="A0A7S4RB99"/>
<feature type="transmembrane region" description="Helical" evidence="7">
    <location>
        <begin position="192"/>
        <end position="212"/>
    </location>
</feature>
<keyword evidence="2" id="KW-0813">Transport</keyword>
<evidence type="ECO:0000256" key="5">
    <source>
        <dbReference type="ARBA" id="ARBA00023136"/>
    </source>
</evidence>
<dbReference type="PROSITE" id="PS50850">
    <property type="entry name" value="MFS"/>
    <property type="match status" value="1"/>
</dbReference>
<feature type="transmembrane region" description="Helical" evidence="7">
    <location>
        <begin position="492"/>
        <end position="513"/>
    </location>
</feature>
<evidence type="ECO:0000256" key="2">
    <source>
        <dbReference type="ARBA" id="ARBA00022448"/>
    </source>
</evidence>
<dbReference type="GO" id="GO:0016020">
    <property type="term" value="C:membrane"/>
    <property type="evidence" value="ECO:0007669"/>
    <property type="project" value="UniProtKB-SubCell"/>
</dbReference>
<feature type="transmembrane region" description="Helical" evidence="7">
    <location>
        <begin position="448"/>
        <end position="471"/>
    </location>
</feature>
<accession>A0A7S4RB99</accession>
<feature type="transmembrane region" description="Helical" evidence="7">
    <location>
        <begin position="125"/>
        <end position="145"/>
    </location>
</feature>
<dbReference type="PANTHER" id="PTHR23504">
    <property type="entry name" value="MAJOR FACILITATOR SUPERFAMILY DOMAIN-CONTAINING PROTEIN 10"/>
    <property type="match status" value="1"/>
</dbReference>
<feature type="domain" description="Major facilitator superfamily (MFS) profile" evidence="8">
    <location>
        <begin position="59"/>
        <end position="632"/>
    </location>
</feature>
<dbReference type="InterPro" id="IPR020846">
    <property type="entry name" value="MFS_dom"/>
</dbReference>
<dbReference type="EMBL" id="HBNS01020052">
    <property type="protein sequence ID" value="CAE4609175.1"/>
    <property type="molecule type" value="Transcribed_RNA"/>
</dbReference>
<evidence type="ECO:0000256" key="6">
    <source>
        <dbReference type="SAM" id="MobiDB-lite"/>
    </source>
</evidence>
<feature type="transmembrane region" description="Helical" evidence="7">
    <location>
        <begin position="59"/>
        <end position="79"/>
    </location>
</feature>
<feature type="compositionally biased region" description="Basic and acidic residues" evidence="6">
    <location>
        <begin position="1"/>
        <end position="10"/>
    </location>
</feature>
<dbReference type="Pfam" id="PF07690">
    <property type="entry name" value="MFS_1"/>
    <property type="match status" value="1"/>
</dbReference>
<feature type="region of interest" description="Disordered" evidence="6">
    <location>
        <begin position="364"/>
        <end position="403"/>
    </location>
</feature>
<proteinExistence type="predicted"/>
<evidence type="ECO:0000256" key="1">
    <source>
        <dbReference type="ARBA" id="ARBA00004141"/>
    </source>
</evidence>
<keyword evidence="3 7" id="KW-0812">Transmembrane</keyword>
<keyword evidence="5 7" id="KW-0472">Membrane</keyword>
<gene>
    <name evidence="9" type="ORF">DBRI00130_LOCUS15932</name>
</gene>
<evidence type="ECO:0000259" key="8">
    <source>
        <dbReference type="PROSITE" id="PS50850"/>
    </source>
</evidence>
<feature type="transmembrane region" description="Helical" evidence="7">
    <location>
        <begin position="241"/>
        <end position="263"/>
    </location>
</feature>
<feature type="compositionally biased region" description="Low complexity" evidence="6">
    <location>
        <begin position="364"/>
        <end position="379"/>
    </location>
</feature>
<evidence type="ECO:0000313" key="9">
    <source>
        <dbReference type="EMBL" id="CAE4609175.1"/>
    </source>
</evidence>
<feature type="compositionally biased region" description="Polar residues" evidence="6">
    <location>
        <begin position="12"/>
        <end position="22"/>
    </location>
</feature>
<organism evidence="9">
    <name type="scientific">Ditylum brightwellii</name>
    <dbReference type="NCBI Taxonomy" id="49249"/>
    <lineage>
        <taxon>Eukaryota</taxon>
        <taxon>Sar</taxon>
        <taxon>Stramenopiles</taxon>
        <taxon>Ochrophyta</taxon>
        <taxon>Bacillariophyta</taxon>
        <taxon>Mediophyceae</taxon>
        <taxon>Lithodesmiophycidae</taxon>
        <taxon>Lithodesmiales</taxon>
        <taxon>Lithodesmiaceae</taxon>
        <taxon>Ditylum</taxon>
    </lineage>
</organism>
<dbReference type="InterPro" id="IPR011701">
    <property type="entry name" value="MFS"/>
</dbReference>
<feature type="transmembrane region" description="Helical" evidence="7">
    <location>
        <begin position="610"/>
        <end position="631"/>
    </location>
</feature>
<feature type="compositionally biased region" description="Low complexity" evidence="6">
    <location>
        <begin position="388"/>
        <end position="403"/>
    </location>
</feature>
<evidence type="ECO:0000256" key="7">
    <source>
        <dbReference type="SAM" id="Phobius"/>
    </source>
</evidence>
<evidence type="ECO:0000256" key="3">
    <source>
        <dbReference type="ARBA" id="ARBA00022692"/>
    </source>
</evidence>
<comment type="subcellular location">
    <subcellularLocation>
        <location evidence="1">Membrane</location>
        <topology evidence="1">Multi-pass membrane protein</topology>
    </subcellularLocation>
</comment>
<sequence>MAPRNQHEESNETAVNSSPQHSSKMKHLRYDTINKEEQPQQTAKQQKSQHDKRKHTKSTIALCLVMLTNSCLQISVFPYSGYMAIHLIPNANEENTGRYAGLIASFYMTGRIFSSFLWGRVADAYGRTFVMIISSALCAIFSILFGLSTSFTSALVFRFLCGVSSGTMGPVKTSVSELSKGNQDLENKTMSLVIGMWGWGFLIFPALSGALAEPVKQYPHLFQGGGGGGGDLEEFLEKYPFVLPNLVVFFFCVVSLVGATFFVEETLPLEQRRSVRFILSDLVHWFRGMFSSIASRFQRAHKKDYEDGMALPLCSSQVKQSDKVSYDAIETCDTSSDNNQQVEEDEVLKLAKVRNIDSCSALHSMDTSSISSPSQSKKFSTAKNNECQPNTTKTTTTTQPPATLPPATLSSLWHRKNTRQHLLTYFFFSFFTAGVDEAFPLFCISKDIGLGIAEISIGKILSLSGILFALLNYIVSSTIISKCGLYKSLHMAPFLSSPIIFLVPLSILINQYYDSYNNDNNNLTNGDNLSWPTAIYLSFIMSWNRIFAMVFYAGITIATNRTVHVSHRATMNGLSMMGGSIFKAMGPTFAGFLVAFSASSGVIDSDVGSVVVFGLLGLIGLSIGFFSLLYLREEEVEDLEER</sequence>